<proteinExistence type="predicted"/>
<evidence type="ECO:0000313" key="3">
    <source>
        <dbReference type="Proteomes" id="UP000322454"/>
    </source>
</evidence>
<name>A0A520X8F4_9DELT</name>
<gene>
    <name evidence="2" type="ORF">EVJ48_08755</name>
</gene>
<sequence length="68" mass="7792">MPIYQYKCQKCGRDFEVYQSKLSEFYRKTFKTKKEVRCPSCKTKDVILAKKVELKEAIACGKTGGGFG</sequence>
<organism evidence="2 3">
    <name type="scientific">Candidatus Acidulodesulfobacterium acidiphilum</name>
    <dbReference type="NCBI Taxonomy" id="2597224"/>
    <lineage>
        <taxon>Bacteria</taxon>
        <taxon>Deltaproteobacteria</taxon>
        <taxon>Candidatus Acidulodesulfobacterales</taxon>
        <taxon>Candidatus Acidulodesulfobacterium</taxon>
    </lineage>
</organism>
<evidence type="ECO:0000259" key="1">
    <source>
        <dbReference type="SMART" id="SM00834"/>
    </source>
</evidence>
<dbReference type="InterPro" id="IPR013429">
    <property type="entry name" value="Regulatory_FmdB_Zinc_ribbon"/>
</dbReference>
<feature type="domain" description="Putative regulatory protein FmdB zinc ribbon" evidence="1">
    <location>
        <begin position="1"/>
        <end position="49"/>
    </location>
</feature>
<comment type="caution">
    <text evidence="2">The sequence shown here is derived from an EMBL/GenBank/DDBJ whole genome shotgun (WGS) entry which is preliminary data.</text>
</comment>
<dbReference type="Proteomes" id="UP000322454">
    <property type="component" value="Unassembled WGS sequence"/>
</dbReference>
<evidence type="ECO:0000313" key="2">
    <source>
        <dbReference type="EMBL" id="RZV37481.1"/>
    </source>
</evidence>
<protein>
    <recommendedName>
        <fullName evidence="1">Putative regulatory protein FmdB zinc ribbon domain-containing protein</fullName>
    </recommendedName>
</protein>
<dbReference type="AlphaFoldDB" id="A0A520X8F4"/>
<dbReference type="NCBIfam" id="TIGR02605">
    <property type="entry name" value="CxxC_CxxC_SSSS"/>
    <property type="match status" value="1"/>
</dbReference>
<dbReference type="EMBL" id="SHMQ01000036">
    <property type="protein sequence ID" value="RZV37481.1"/>
    <property type="molecule type" value="Genomic_DNA"/>
</dbReference>
<accession>A0A520X8F4</accession>
<reference evidence="2 3" key="1">
    <citation type="submission" date="2019-01" db="EMBL/GenBank/DDBJ databases">
        <title>Insights into ecological role of a new deltaproteobacterial order Candidatus Sinidesulfobacterales (Sva0485) by metagenomics and metatranscriptomics.</title>
        <authorList>
            <person name="Tan S."/>
            <person name="Liu J."/>
            <person name="Fang Y."/>
            <person name="Hedlund B."/>
            <person name="Lian Z.-H."/>
            <person name="Huang L.-Y."/>
            <person name="Li J.-T."/>
            <person name="Huang L.-N."/>
            <person name="Li W.-J."/>
            <person name="Jiang H.-C."/>
            <person name="Dong H.-L."/>
            <person name="Shu W.-S."/>
        </authorList>
    </citation>
    <scope>NUCLEOTIDE SEQUENCE [LARGE SCALE GENOMIC DNA]</scope>
    <source>
        <strain evidence="2">AP4</strain>
    </source>
</reference>
<dbReference type="Pfam" id="PF09723">
    <property type="entry name" value="Zn_ribbon_8"/>
    <property type="match status" value="1"/>
</dbReference>
<dbReference type="SMART" id="SM00834">
    <property type="entry name" value="CxxC_CXXC_SSSS"/>
    <property type="match status" value="1"/>
</dbReference>